<keyword evidence="7" id="KW-1185">Reference proteome</keyword>
<keyword evidence="5 6" id="KW-0503">Monooxygenase</keyword>
<comment type="similarity">
    <text evidence="1">Belongs to the nitronate monooxygenase family. NMO class I subfamily.</text>
</comment>
<dbReference type="OrthoDB" id="9778912at2"/>
<evidence type="ECO:0000313" key="7">
    <source>
        <dbReference type="Proteomes" id="UP000242957"/>
    </source>
</evidence>
<sequence>MTRARTLFGDNLRLPLICSPMFLASGIELVAAQCKAGVVGTFPALNARPADQLGAWLTQIREELARHDAEHPDRPAAPFGVNLILHRSNDRQDADLATVVEHRVPLVITSVGKPDQVVPRVHAYGGLVFHDVINSEQARKAIDCGVDGLVLVCAGAGGHGGTLSPFSFLREVRRFWDGPIALAGGLADGHAIRAAEVLGADVAYMGTRFIATREANAEQAHKDMLVRDGASDIVYTPVFSGIWANYLANSVRNCGVDPAQLSGRQTGGKDDLFSDPGARPRAWKDVWSSGHGAGVIADVPTVAELVERMTAEYREAAMREVHD</sequence>
<dbReference type="AlphaFoldDB" id="A0A1H0PDA3"/>
<dbReference type="InterPro" id="IPR004136">
    <property type="entry name" value="NMO"/>
</dbReference>
<dbReference type="Gene3D" id="3.20.20.70">
    <property type="entry name" value="Aldolase class I"/>
    <property type="match status" value="1"/>
</dbReference>
<dbReference type="PANTHER" id="PTHR42747">
    <property type="entry name" value="NITRONATE MONOOXYGENASE-RELATED"/>
    <property type="match status" value="1"/>
</dbReference>
<name>A0A1H0PDA3_9PSED</name>
<dbReference type="FunFam" id="3.20.20.70:FF:000210">
    <property type="entry name" value="2-nitropropane dioxygenase"/>
    <property type="match status" value="1"/>
</dbReference>
<protein>
    <submittedName>
        <fullName evidence="6">Nitronate monooxygenase</fullName>
    </submittedName>
</protein>
<evidence type="ECO:0000256" key="4">
    <source>
        <dbReference type="ARBA" id="ARBA00023002"/>
    </source>
</evidence>
<dbReference type="Pfam" id="PF03060">
    <property type="entry name" value="NMO"/>
    <property type="match status" value="1"/>
</dbReference>
<dbReference type="STRING" id="198616.SAMN05216193_12051"/>
<dbReference type="RefSeq" id="WP_084314101.1">
    <property type="nucleotide sequence ID" value="NZ_FNIJ01000020.1"/>
</dbReference>
<dbReference type="GO" id="GO:0018580">
    <property type="term" value="F:nitronate monooxygenase activity"/>
    <property type="evidence" value="ECO:0007669"/>
    <property type="project" value="InterPro"/>
</dbReference>
<keyword evidence="3" id="KW-0288">FMN</keyword>
<proteinExistence type="inferred from homology"/>
<keyword evidence="4" id="KW-0560">Oxidoreductase</keyword>
<evidence type="ECO:0000313" key="6">
    <source>
        <dbReference type="EMBL" id="SDP02974.1"/>
    </source>
</evidence>
<evidence type="ECO:0000256" key="1">
    <source>
        <dbReference type="ARBA" id="ARBA00009881"/>
    </source>
</evidence>
<dbReference type="Proteomes" id="UP000242957">
    <property type="component" value="Unassembled WGS sequence"/>
</dbReference>
<dbReference type="PANTHER" id="PTHR42747:SF4">
    <property type="entry name" value="BLR1330 PROTEIN"/>
    <property type="match status" value="1"/>
</dbReference>
<reference evidence="7" key="1">
    <citation type="submission" date="2016-10" db="EMBL/GenBank/DDBJ databases">
        <authorList>
            <person name="Varghese N."/>
            <person name="Submissions S."/>
        </authorList>
    </citation>
    <scope>NUCLEOTIDE SEQUENCE [LARGE SCALE GENOMIC DNA]</scope>
    <source>
        <strain evidence="7">JCM 21621</strain>
    </source>
</reference>
<dbReference type="SUPFAM" id="SSF51412">
    <property type="entry name" value="Inosine monophosphate dehydrogenase (IMPDH)"/>
    <property type="match status" value="1"/>
</dbReference>
<evidence type="ECO:0000256" key="2">
    <source>
        <dbReference type="ARBA" id="ARBA00022630"/>
    </source>
</evidence>
<evidence type="ECO:0000256" key="5">
    <source>
        <dbReference type="ARBA" id="ARBA00023033"/>
    </source>
</evidence>
<evidence type="ECO:0000256" key="3">
    <source>
        <dbReference type="ARBA" id="ARBA00022643"/>
    </source>
</evidence>
<dbReference type="InterPro" id="IPR013785">
    <property type="entry name" value="Aldolase_TIM"/>
</dbReference>
<organism evidence="6 7">
    <name type="scientific">Pseudomonas jinjuensis</name>
    <dbReference type="NCBI Taxonomy" id="198616"/>
    <lineage>
        <taxon>Bacteria</taxon>
        <taxon>Pseudomonadati</taxon>
        <taxon>Pseudomonadota</taxon>
        <taxon>Gammaproteobacteria</taxon>
        <taxon>Pseudomonadales</taxon>
        <taxon>Pseudomonadaceae</taxon>
        <taxon>Pseudomonas</taxon>
    </lineage>
</organism>
<accession>A0A1H0PDA3</accession>
<gene>
    <name evidence="6" type="ORF">SAMN05216193_12051</name>
</gene>
<dbReference type="CDD" id="cd04730">
    <property type="entry name" value="NPD_like"/>
    <property type="match status" value="1"/>
</dbReference>
<dbReference type="EMBL" id="FNIJ01000020">
    <property type="protein sequence ID" value="SDP02974.1"/>
    <property type="molecule type" value="Genomic_DNA"/>
</dbReference>
<keyword evidence="2" id="KW-0285">Flavoprotein</keyword>